<keyword evidence="2" id="KW-1185">Reference proteome</keyword>
<dbReference type="EMBL" id="QPMM01000020">
    <property type="protein sequence ID" value="RFS18682.1"/>
    <property type="molecule type" value="Genomic_DNA"/>
</dbReference>
<gene>
    <name evidence="1" type="ORF">DVR12_26925</name>
</gene>
<accession>A0A3E1Y1X7</accession>
<evidence type="ECO:0000313" key="2">
    <source>
        <dbReference type="Proteomes" id="UP000260644"/>
    </source>
</evidence>
<dbReference type="AlphaFoldDB" id="A0A3E1Y1X7"/>
<organism evidence="1 2">
    <name type="scientific">Chitinophaga silvatica</name>
    <dbReference type="NCBI Taxonomy" id="2282649"/>
    <lineage>
        <taxon>Bacteria</taxon>
        <taxon>Pseudomonadati</taxon>
        <taxon>Bacteroidota</taxon>
        <taxon>Chitinophagia</taxon>
        <taxon>Chitinophagales</taxon>
        <taxon>Chitinophagaceae</taxon>
        <taxon>Chitinophaga</taxon>
    </lineage>
</organism>
<evidence type="ECO:0000313" key="1">
    <source>
        <dbReference type="EMBL" id="RFS18682.1"/>
    </source>
</evidence>
<reference evidence="1 2" key="1">
    <citation type="submission" date="2018-07" db="EMBL/GenBank/DDBJ databases">
        <title>Chitinophaga K2CV101002-2 sp. nov., isolated from a monsoon evergreen broad-leaved forest soil.</title>
        <authorList>
            <person name="Lv Y."/>
        </authorList>
    </citation>
    <scope>NUCLEOTIDE SEQUENCE [LARGE SCALE GENOMIC DNA]</scope>
    <source>
        <strain evidence="1 2">GDMCC 1.1288</strain>
    </source>
</reference>
<comment type="caution">
    <text evidence="1">The sequence shown here is derived from an EMBL/GenBank/DDBJ whole genome shotgun (WGS) entry which is preliminary data.</text>
</comment>
<sequence length="119" mass="13382">MEGLRSEQKARAGFYTATNIINESIKSGLLVDVDESFRTGQGKADLVNYVMDGTIPLSKDWDKGLSSSQIVSKAQYTLQVMFLGIQLEIRNQVTIKPDAVKEYNKIRDIYKKNGGELEY</sequence>
<name>A0A3E1Y1X7_9BACT</name>
<protein>
    <submittedName>
        <fullName evidence="1">Uncharacterized protein</fullName>
    </submittedName>
</protein>
<dbReference type="Proteomes" id="UP000260644">
    <property type="component" value="Unassembled WGS sequence"/>
</dbReference>
<proteinExistence type="predicted"/>